<keyword evidence="8" id="KW-1185">Reference proteome</keyword>
<comment type="cofactor">
    <cofactor evidence="1">
        <name>FAD</name>
        <dbReference type="ChEBI" id="CHEBI:57692"/>
    </cofactor>
</comment>
<feature type="compositionally biased region" description="Acidic residues" evidence="5">
    <location>
        <begin position="8"/>
        <end position="21"/>
    </location>
</feature>
<dbReference type="STRING" id="69332.A0A388M019"/>
<evidence type="ECO:0000259" key="6">
    <source>
        <dbReference type="Pfam" id="PF00175"/>
    </source>
</evidence>
<dbReference type="Gramene" id="GBG87896">
    <property type="protein sequence ID" value="GBG87896"/>
    <property type="gene ID" value="CBR_g46196"/>
</dbReference>
<evidence type="ECO:0000256" key="5">
    <source>
        <dbReference type="SAM" id="MobiDB-lite"/>
    </source>
</evidence>
<dbReference type="Pfam" id="PF00175">
    <property type="entry name" value="NAD_binding_1"/>
    <property type="match status" value="1"/>
</dbReference>
<name>A0A388M019_CHABU</name>
<evidence type="ECO:0000256" key="3">
    <source>
        <dbReference type="ARBA" id="ARBA00022827"/>
    </source>
</evidence>
<keyword evidence="2" id="KW-0285">Flavoprotein</keyword>
<feature type="domain" description="Oxidoreductase FAD/NAD(P)-binding" evidence="6">
    <location>
        <begin position="58"/>
        <end position="137"/>
    </location>
</feature>
<dbReference type="InterPro" id="IPR039261">
    <property type="entry name" value="FNR_nucleotide-bd"/>
</dbReference>
<dbReference type="InterPro" id="IPR001433">
    <property type="entry name" value="OxRdtase_FAD/NAD-bd"/>
</dbReference>
<dbReference type="Gene3D" id="3.40.50.80">
    <property type="entry name" value="Nucleotide-binding domain of ferredoxin-NADP reductase (FNR) module"/>
    <property type="match status" value="1"/>
</dbReference>
<proteinExistence type="predicted"/>
<dbReference type="EMBL" id="BFEA01000638">
    <property type="protein sequence ID" value="GBG87896.1"/>
    <property type="molecule type" value="Genomic_DNA"/>
</dbReference>
<evidence type="ECO:0000313" key="7">
    <source>
        <dbReference type="EMBL" id="GBG87896.1"/>
    </source>
</evidence>
<accession>A0A388M019</accession>
<feature type="compositionally biased region" description="Basic and acidic residues" evidence="5">
    <location>
        <begin position="22"/>
        <end position="42"/>
    </location>
</feature>
<dbReference type="InterPro" id="IPR001834">
    <property type="entry name" value="CBR-like"/>
</dbReference>
<keyword evidence="4" id="KW-0560">Oxidoreductase</keyword>
<keyword evidence="3" id="KW-0274">FAD</keyword>
<evidence type="ECO:0000313" key="8">
    <source>
        <dbReference type="Proteomes" id="UP000265515"/>
    </source>
</evidence>
<dbReference type="OrthoDB" id="432685at2759"/>
<dbReference type="Proteomes" id="UP000265515">
    <property type="component" value="Unassembled WGS sequence"/>
</dbReference>
<evidence type="ECO:0000256" key="4">
    <source>
        <dbReference type="ARBA" id="ARBA00023002"/>
    </source>
</evidence>
<comment type="caution">
    <text evidence="7">The sequence shown here is derived from an EMBL/GenBank/DDBJ whole genome shotgun (WGS) entry which is preliminary data.</text>
</comment>
<evidence type="ECO:0000256" key="1">
    <source>
        <dbReference type="ARBA" id="ARBA00001974"/>
    </source>
</evidence>
<evidence type="ECO:0000256" key="2">
    <source>
        <dbReference type="ARBA" id="ARBA00022630"/>
    </source>
</evidence>
<reference evidence="7 8" key="1">
    <citation type="journal article" date="2018" name="Cell">
        <title>The Chara Genome: Secondary Complexity and Implications for Plant Terrestrialization.</title>
        <authorList>
            <person name="Nishiyama T."/>
            <person name="Sakayama H."/>
            <person name="Vries J.D."/>
            <person name="Buschmann H."/>
            <person name="Saint-Marcoux D."/>
            <person name="Ullrich K.K."/>
            <person name="Haas F.B."/>
            <person name="Vanderstraeten L."/>
            <person name="Becker D."/>
            <person name="Lang D."/>
            <person name="Vosolsobe S."/>
            <person name="Rombauts S."/>
            <person name="Wilhelmsson P.K.I."/>
            <person name="Janitza P."/>
            <person name="Kern R."/>
            <person name="Heyl A."/>
            <person name="Rumpler F."/>
            <person name="Villalobos L.I.A.C."/>
            <person name="Clay J.M."/>
            <person name="Skokan R."/>
            <person name="Toyoda A."/>
            <person name="Suzuki Y."/>
            <person name="Kagoshima H."/>
            <person name="Schijlen E."/>
            <person name="Tajeshwar N."/>
            <person name="Catarino B."/>
            <person name="Hetherington A.J."/>
            <person name="Saltykova A."/>
            <person name="Bonnot C."/>
            <person name="Breuninger H."/>
            <person name="Symeonidi A."/>
            <person name="Radhakrishnan G.V."/>
            <person name="Van Nieuwerburgh F."/>
            <person name="Deforce D."/>
            <person name="Chang C."/>
            <person name="Karol K.G."/>
            <person name="Hedrich R."/>
            <person name="Ulvskov P."/>
            <person name="Glockner G."/>
            <person name="Delwiche C.F."/>
            <person name="Petrasek J."/>
            <person name="Van de Peer Y."/>
            <person name="Friml J."/>
            <person name="Beilby M."/>
            <person name="Dolan L."/>
            <person name="Kohara Y."/>
            <person name="Sugano S."/>
            <person name="Fujiyama A."/>
            <person name="Delaux P.-M."/>
            <person name="Quint M."/>
            <person name="TheiBen G."/>
            <person name="Hagemann M."/>
            <person name="Harholt J."/>
            <person name="Dunand C."/>
            <person name="Zachgo S."/>
            <person name="Langdale J."/>
            <person name="Maumus F."/>
            <person name="Straeten D.V.D."/>
            <person name="Gould S.B."/>
            <person name="Rensing S.A."/>
        </authorList>
    </citation>
    <scope>NUCLEOTIDE SEQUENCE [LARGE SCALE GENOMIC DNA]</scope>
    <source>
        <strain evidence="7 8">S276</strain>
    </source>
</reference>
<dbReference type="AlphaFoldDB" id="A0A388M019"/>
<dbReference type="SUPFAM" id="SSF52343">
    <property type="entry name" value="Ferredoxin reductase-like, C-terminal NADP-linked domain"/>
    <property type="match status" value="1"/>
</dbReference>
<organism evidence="7 8">
    <name type="scientific">Chara braunii</name>
    <name type="common">Braun's stonewort</name>
    <dbReference type="NCBI Taxonomy" id="69332"/>
    <lineage>
        <taxon>Eukaryota</taxon>
        <taxon>Viridiplantae</taxon>
        <taxon>Streptophyta</taxon>
        <taxon>Charophyceae</taxon>
        <taxon>Charales</taxon>
        <taxon>Characeae</taxon>
        <taxon>Chara</taxon>
    </lineage>
</organism>
<protein>
    <recommendedName>
        <fullName evidence="6">Oxidoreductase FAD/NAD(P)-binding domain-containing protein</fullName>
    </recommendedName>
</protein>
<gene>
    <name evidence="7" type="ORF">CBR_g46196</name>
</gene>
<sequence>MARRGDYGEEEEDVDEEDDEESSRWREEKRWREGKEEGQQEKDEWEEEETWTARTGGHEEGKEVSLVFANVSESDILLRKKLDRLSFSHTNVKVYYVIDRPAKGWDRGVGYINEDMLRKAMPPPSDENLIMLSGLLAKMGYTKNQVFKF</sequence>
<dbReference type="PANTHER" id="PTHR19370:SF171">
    <property type="entry name" value="NADH-CYTOCHROME B5 REDUCTASE 2"/>
    <property type="match status" value="1"/>
</dbReference>
<dbReference type="GO" id="GO:0004128">
    <property type="term" value="F:cytochrome-b5 reductase activity, acting on NAD(P)H"/>
    <property type="evidence" value="ECO:0007669"/>
    <property type="project" value="TreeGrafter"/>
</dbReference>
<feature type="region of interest" description="Disordered" evidence="5">
    <location>
        <begin position="1"/>
        <end position="59"/>
    </location>
</feature>
<dbReference type="PANTHER" id="PTHR19370">
    <property type="entry name" value="NADH-CYTOCHROME B5 REDUCTASE"/>
    <property type="match status" value="1"/>
</dbReference>